<dbReference type="Gene3D" id="3.40.1280.10">
    <property type="match status" value="1"/>
</dbReference>
<evidence type="ECO:0000256" key="2">
    <source>
        <dbReference type="ARBA" id="ARBA00022679"/>
    </source>
</evidence>
<comment type="subunit">
    <text evidence="5">Homodimer.</text>
</comment>
<proteinExistence type="inferred from homology"/>
<reference evidence="6 7" key="1">
    <citation type="submission" date="2020-05" db="EMBL/GenBank/DDBJ databases">
        <title>Streptobacillus felis strain LHL191014123.</title>
        <authorList>
            <person name="Fawzy A."/>
            <person name="Rau J."/>
            <person name="Risse K."/>
            <person name="Schauerte N."/>
            <person name="Geiger C."/>
            <person name="Blom J."/>
            <person name="Imirzalioglu C."/>
            <person name="Falgenhauer J."/>
            <person name="Bach A."/>
            <person name="Herden C."/>
            <person name="Eisenberg T."/>
        </authorList>
    </citation>
    <scope>NUCLEOTIDE SEQUENCE [LARGE SCALE GENOMIC DNA]</scope>
    <source>
        <strain evidence="6 7">LHL191014123</strain>
    </source>
</reference>
<comment type="caution">
    <text evidence="6">The sequence shown here is derived from an EMBL/GenBank/DDBJ whole genome shotgun (WGS) entry which is preliminary data.</text>
</comment>
<dbReference type="Pfam" id="PF02590">
    <property type="entry name" value="SPOUT_MTase"/>
    <property type="match status" value="1"/>
</dbReference>
<name>A0A7Z0TC27_9FUSO</name>
<feature type="binding site" evidence="5">
    <location>
        <position position="103"/>
    </location>
    <ligand>
        <name>S-adenosyl-L-methionine</name>
        <dbReference type="ChEBI" id="CHEBI:59789"/>
    </ligand>
</feature>
<accession>A0A7Z0TC27</accession>
<dbReference type="EC" id="2.1.1.177" evidence="5"/>
<dbReference type="CDD" id="cd18081">
    <property type="entry name" value="RlmH-like"/>
    <property type="match status" value="1"/>
</dbReference>
<dbReference type="InterPro" id="IPR029026">
    <property type="entry name" value="tRNA_m1G_MTases_N"/>
</dbReference>
<dbReference type="SUPFAM" id="SSF75217">
    <property type="entry name" value="alpha/beta knot"/>
    <property type="match status" value="1"/>
</dbReference>
<dbReference type="EMBL" id="JABMKT010000017">
    <property type="protein sequence ID" value="NYV27983.1"/>
    <property type="molecule type" value="Genomic_DNA"/>
</dbReference>
<keyword evidence="3 5" id="KW-0949">S-adenosyl-L-methionine</keyword>
<keyword evidence="5" id="KW-0963">Cytoplasm</keyword>
<feature type="binding site" evidence="5">
    <location>
        <position position="72"/>
    </location>
    <ligand>
        <name>S-adenosyl-L-methionine</name>
        <dbReference type="ChEBI" id="CHEBI:59789"/>
    </ligand>
</feature>
<dbReference type="RefSeq" id="WP_180136097.1">
    <property type="nucleotide sequence ID" value="NZ_JABMKT010000017.1"/>
</dbReference>
<sequence>MLKINIICVGKIKEKYICDGIDEFKKRLSKYIKLNIIELKEEPDNNIDMAINKESKLIIDTINKNIGYNILLDIKGENISSEKLSKKIVDLKLEYSNINFIIGGSNGFNDEVRNISEYKLSFSKMTFPHQLMRLILIEQVYRAICIENNIKYHK</sequence>
<evidence type="ECO:0000256" key="3">
    <source>
        <dbReference type="ARBA" id="ARBA00022691"/>
    </source>
</evidence>
<keyword evidence="2 5" id="KW-0808">Transferase</keyword>
<comment type="catalytic activity">
    <reaction evidence="5">
        <text>pseudouridine(1915) in 23S rRNA + S-adenosyl-L-methionine = N(3)-methylpseudouridine(1915) in 23S rRNA + S-adenosyl-L-homocysteine + H(+)</text>
        <dbReference type="Rhea" id="RHEA:42752"/>
        <dbReference type="Rhea" id="RHEA-COMP:10221"/>
        <dbReference type="Rhea" id="RHEA-COMP:10222"/>
        <dbReference type="ChEBI" id="CHEBI:15378"/>
        <dbReference type="ChEBI" id="CHEBI:57856"/>
        <dbReference type="ChEBI" id="CHEBI:59789"/>
        <dbReference type="ChEBI" id="CHEBI:65314"/>
        <dbReference type="ChEBI" id="CHEBI:74486"/>
        <dbReference type="EC" id="2.1.1.177"/>
    </reaction>
</comment>
<keyword evidence="7" id="KW-1185">Reference proteome</keyword>
<dbReference type="InterPro" id="IPR029028">
    <property type="entry name" value="Alpha/beta_knot_MTases"/>
</dbReference>
<evidence type="ECO:0000256" key="1">
    <source>
        <dbReference type="ARBA" id="ARBA00022603"/>
    </source>
</evidence>
<feature type="binding site" evidence="5">
    <location>
        <begin position="122"/>
        <end position="127"/>
    </location>
    <ligand>
        <name>S-adenosyl-L-methionine</name>
        <dbReference type="ChEBI" id="CHEBI:59789"/>
    </ligand>
</feature>
<dbReference type="HAMAP" id="MF_00658">
    <property type="entry name" value="23SrRNA_methyltr_H"/>
    <property type="match status" value="1"/>
</dbReference>
<dbReference type="PANTHER" id="PTHR33603">
    <property type="entry name" value="METHYLTRANSFERASE"/>
    <property type="match status" value="1"/>
</dbReference>
<keyword evidence="5" id="KW-0698">rRNA processing</keyword>
<evidence type="ECO:0000313" key="6">
    <source>
        <dbReference type="EMBL" id="NYV27983.1"/>
    </source>
</evidence>
<organism evidence="6 7">
    <name type="scientific">Streptobacillus felis</name>
    <dbReference type="NCBI Taxonomy" id="1384509"/>
    <lineage>
        <taxon>Bacteria</taxon>
        <taxon>Fusobacteriati</taxon>
        <taxon>Fusobacteriota</taxon>
        <taxon>Fusobacteriia</taxon>
        <taxon>Fusobacteriales</taxon>
        <taxon>Leptotrichiaceae</taxon>
        <taxon>Streptobacillus</taxon>
    </lineage>
</organism>
<gene>
    <name evidence="5" type="primary">rlmH</name>
    <name evidence="6" type="ORF">HP397_04025</name>
</gene>
<dbReference type="Proteomes" id="UP000526184">
    <property type="component" value="Unassembled WGS sequence"/>
</dbReference>
<comment type="similarity">
    <text evidence="4 5">Belongs to the RNA methyltransferase RlmH family.</text>
</comment>
<dbReference type="PIRSF" id="PIRSF004505">
    <property type="entry name" value="MT_bac"/>
    <property type="match status" value="1"/>
</dbReference>
<comment type="subcellular location">
    <subcellularLocation>
        <location evidence="5">Cytoplasm</location>
    </subcellularLocation>
</comment>
<dbReference type="GO" id="GO:0005737">
    <property type="term" value="C:cytoplasm"/>
    <property type="evidence" value="ECO:0007669"/>
    <property type="project" value="UniProtKB-SubCell"/>
</dbReference>
<dbReference type="PANTHER" id="PTHR33603:SF1">
    <property type="entry name" value="RIBOSOMAL RNA LARGE SUBUNIT METHYLTRANSFERASE H"/>
    <property type="match status" value="1"/>
</dbReference>
<protein>
    <recommendedName>
        <fullName evidence="5">Ribosomal RNA large subunit methyltransferase H</fullName>
        <ecNumber evidence="5">2.1.1.177</ecNumber>
    </recommendedName>
    <alternativeName>
        <fullName evidence="5">23S rRNA (pseudouridine1915-N3)-methyltransferase</fullName>
    </alternativeName>
    <alternativeName>
        <fullName evidence="5">23S rRNA m3Psi1915 methyltransferase</fullName>
    </alternativeName>
    <alternativeName>
        <fullName evidence="5">rRNA (pseudouridine-N3-)-methyltransferase RlmH</fullName>
    </alternativeName>
</protein>
<dbReference type="AlphaFoldDB" id="A0A7Z0TC27"/>
<keyword evidence="1 5" id="KW-0489">Methyltransferase</keyword>
<evidence type="ECO:0000256" key="4">
    <source>
        <dbReference type="ARBA" id="ARBA00038303"/>
    </source>
</evidence>
<dbReference type="InterPro" id="IPR003742">
    <property type="entry name" value="RlmH-like"/>
</dbReference>
<comment type="function">
    <text evidence="5">Specifically methylates the pseudouridine at position 1915 (m3Psi1915) in 23S rRNA.</text>
</comment>
<dbReference type="GO" id="GO:0070038">
    <property type="term" value="F:rRNA (pseudouridine-N3-)-methyltransferase activity"/>
    <property type="evidence" value="ECO:0007669"/>
    <property type="project" value="UniProtKB-UniRule"/>
</dbReference>
<evidence type="ECO:0000313" key="7">
    <source>
        <dbReference type="Proteomes" id="UP000526184"/>
    </source>
</evidence>
<evidence type="ECO:0000256" key="5">
    <source>
        <dbReference type="HAMAP-Rule" id="MF_00658"/>
    </source>
</evidence>